<dbReference type="GO" id="GO:0009254">
    <property type="term" value="P:peptidoglycan turnover"/>
    <property type="evidence" value="ECO:0007669"/>
    <property type="project" value="TreeGrafter"/>
</dbReference>
<accession>B8HV25</accession>
<evidence type="ECO:0000256" key="3">
    <source>
        <dbReference type="ARBA" id="ARBA00022801"/>
    </source>
</evidence>
<evidence type="ECO:0000256" key="2">
    <source>
        <dbReference type="ARBA" id="ARBA00011901"/>
    </source>
</evidence>
<dbReference type="EC" id="3.5.1.28" evidence="2"/>
<dbReference type="Pfam" id="PF01510">
    <property type="entry name" value="Amidase_2"/>
    <property type="match status" value="1"/>
</dbReference>
<dbReference type="PANTHER" id="PTHR30417:SF1">
    <property type="entry name" value="N-ACETYLMURAMOYL-L-ALANINE AMIDASE AMID"/>
    <property type="match status" value="1"/>
</dbReference>
<dbReference type="InterPro" id="IPR002502">
    <property type="entry name" value="Amidase_domain"/>
</dbReference>
<keyword evidence="4" id="KW-0961">Cell wall biogenesis/degradation</keyword>
<dbReference type="GO" id="GO:0009253">
    <property type="term" value="P:peptidoglycan catabolic process"/>
    <property type="evidence" value="ECO:0007669"/>
    <property type="project" value="InterPro"/>
</dbReference>
<dbReference type="AlphaFoldDB" id="B8HV25"/>
<organism evidence="7">
    <name type="scientific">Cyanothece sp. (strain PCC 7425 / ATCC 29141)</name>
    <dbReference type="NCBI Taxonomy" id="395961"/>
    <lineage>
        <taxon>Bacteria</taxon>
        <taxon>Bacillati</taxon>
        <taxon>Cyanobacteriota</taxon>
        <taxon>Cyanophyceae</taxon>
        <taxon>Gomontiellales</taxon>
        <taxon>Cyanothecaceae</taxon>
        <taxon>Cyanothece</taxon>
    </lineage>
</organism>
<feature type="compositionally biased region" description="Polar residues" evidence="5">
    <location>
        <begin position="64"/>
        <end position="84"/>
    </location>
</feature>
<sequence length="274" mass="29960">MPDKNRKLLSLVILVIALILATHAVFSFWQVNQLVRSRTQVIIESSPTPSAPQPLSPSLLQKQNKVAPSGNTAQLPRGSQTTILRTPPQENAWVDPSNYGERLTQDAFGHPISSRVTLVVLHETVISGRAAIAAFQTNRPDDLAQASYHDLILRNGTVVHLVPLEKRAFGAGNSVFYGANGPETVQTNPKLPSSVNNFSYHISLESPADGNNENATHSGYTAAEYQSLAWLIKAAGIPSNRITTHYAVDRTGTRKDPRSFDYTKLFELLVANRA</sequence>
<dbReference type="OrthoDB" id="505853at2"/>
<dbReference type="GO" id="GO:0008745">
    <property type="term" value="F:N-acetylmuramoyl-L-alanine amidase activity"/>
    <property type="evidence" value="ECO:0007669"/>
    <property type="project" value="UniProtKB-EC"/>
</dbReference>
<dbReference type="CDD" id="cd06583">
    <property type="entry name" value="PGRP"/>
    <property type="match status" value="1"/>
</dbReference>
<keyword evidence="3" id="KW-0378">Hydrolase</keyword>
<dbReference type="InterPro" id="IPR051206">
    <property type="entry name" value="NAMLAA_amidase_2"/>
</dbReference>
<evidence type="ECO:0000259" key="6">
    <source>
        <dbReference type="SMART" id="SM00644"/>
    </source>
</evidence>
<reference evidence="7" key="1">
    <citation type="submission" date="2009-01" db="EMBL/GenBank/DDBJ databases">
        <title>Complete sequence of chromosome Cyanothece sp. PCC 7425.</title>
        <authorList>
            <consortium name="US DOE Joint Genome Institute"/>
            <person name="Lucas S."/>
            <person name="Copeland A."/>
            <person name="Lapidus A."/>
            <person name="Glavina del Rio T."/>
            <person name="Dalin E."/>
            <person name="Tice H."/>
            <person name="Bruce D."/>
            <person name="Goodwin L."/>
            <person name="Pitluck S."/>
            <person name="Sims D."/>
            <person name="Meineke L."/>
            <person name="Brettin T."/>
            <person name="Detter J.C."/>
            <person name="Han C."/>
            <person name="Larimer F."/>
            <person name="Land M."/>
            <person name="Hauser L."/>
            <person name="Kyrpides N."/>
            <person name="Ovchinnikova G."/>
            <person name="Liberton M."/>
            <person name="Stoeckel J."/>
            <person name="Banerjee A."/>
            <person name="Singh A."/>
            <person name="Page L."/>
            <person name="Sato H."/>
            <person name="Zhao L."/>
            <person name="Sherman L."/>
            <person name="Pakrasi H."/>
            <person name="Richardson P."/>
        </authorList>
    </citation>
    <scope>NUCLEOTIDE SEQUENCE</scope>
    <source>
        <strain evidence="7">PCC 7425</strain>
    </source>
</reference>
<protein>
    <recommendedName>
        <fullName evidence="2">N-acetylmuramoyl-L-alanine amidase</fullName>
        <ecNumber evidence="2">3.5.1.28</ecNumber>
    </recommendedName>
</protein>
<dbReference type="GO" id="GO:0071555">
    <property type="term" value="P:cell wall organization"/>
    <property type="evidence" value="ECO:0007669"/>
    <property type="project" value="UniProtKB-KW"/>
</dbReference>
<evidence type="ECO:0000313" key="7">
    <source>
        <dbReference type="EMBL" id="ACL43072.1"/>
    </source>
</evidence>
<dbReference type="SUPFAM" id="SSF55846">
    <property type="entry name" value="N-acetylmuramoyl-L-alanine amidase-like"/>
    <property type="match status" value="1"/>
</dbReference>
<dbReference type="HOGENOM" id="CLU_052963_1_1_3"/>
<evidence type="ECO:0000256" key="5">
    <source>
        <dbReference type="SAM" id="MobiDB-lite"/>
    </source>
</evidence>
<evidence type="ECO:0000256" key="1">
    <source>
        <dbReference type="ARBA" id="ARBA00001561"/>
    </source>
</evidence>
<dbReference type="EMBL" id="CP001344">
    <property type="protein sequence ID" value="ACL43072.1"/>
    <property type="molecule type" value="Genomic_DNA"/>
</dbReference>
<evidence type="ECO:0000256" key="4">
    <source>
        <dbReference type="ARBA" id="ARBA00023316"/>
    </source>
</evidence>
<dbReference type="Gene3D" id="3.40.80.10">
    <property type="entry name" value="Peptidoglycan recognition protein-like"/>
    <property type="match status" value="1"/>
</dbReference>
<dbReference type="InterPro" id="IPR036505">
    <property type="entry name" value="Amidase/PGRP_sf"/>
</dbReference>
<name>B8HV25_CYAP4</name>
<dbReference type="KEGG" id="cyn:Cyan7425_0684"/>
<dbReference type="PANTHER" id="PTHR30417">
    <property type="entry name" value="N-ACETYLMURAMOYL-L-ALANINE AMIDASE AMID"/>
    <property type="match status" value="1"/>
</dbReference>
<dbReference type="eggNOG" id="COG3023">
    <property type="taxonomic scope" value="Bacteria"/>
</dbReference>
<feature type="domain" description="N-acetylmuramoyl-L-alanine amidase" evidence="6">
    <location>
        <begin position="104"/>
        <end position="258"/>
    </location>
</feature>
<comment type="catalytic activity">
    <reaction evidence="1">
        <text>Hydrolyzes the link between N-acetylmuramoyl residues and L-amino acid residues in certain cell-wall glycopeptides.</text>
        <dbReference type="EC" id="3.5.1.28"/>
    </reaction>
</comment>
<dbReference type="SMART" id="SM00644">
    <property type="entry name" value="Ami_2"/>
    <property type="match status" value="1"/>
</dbReference>
<proteinExistence type="predicted"/>
<dbReference type="STRING" id="395961.Cyan7425_0684"/>
<gene>
    <name evidence="7" type="ordered locus">Cyan7425_0684</name>
</gene>
<feature type="region of interest" description="Disordered" evidence="5">
    <location>
        <begin position="45"/>
        <end position="91"/>
    </location>
</feature>